<gene>
    <name evidence="7" type="ORF">TanjilG_07038</name>
</gene>
<comment type="subcellular location">
    <subcellularLocation>
        <location evidence="1">Nucleus</location>
    </subcellularLocation>
</comment>
<evidence type="ECO:0000256" key="1">
    <source>
        <dbReference type="ARBA" id="ARBA00004123"/>
    </source>
</evidence>
<dbReference type="Gramene" id="OIV97286">
    <property type="protein sequence ID" value="OIV97286"/>
    <property type="gene ID" value="TanjilG_07038"/>
</dbReference>
<dbReference type="GO" id="GO:0003677">
    <property type="term" value="F:DNA binding"/>
    <property type="evidence" value="ECO:0007669"/>
    <property type="project" value="UniProtKB-KW"/>
</dbReference>
<dbReference type="Gene3D" id="3.40.1810.10">
    <property type="entry name" value="Transcription factor, MADS-box"/>
    <property type="match status" value="1"/>
</dbReference>
<evidence type="ECO:0000259" key="6">
    <source>
        <dbReference type="PROSITE" id="PS50066"/>
    </source>
</evidence>
<keyword evidence="3" id="KW-0238">DNA-binding</keyword>
<keyword evidence="5" id="KW-0539">Nucleus</keyword>
<name>A0A4P1QXM8_LUPAN</name>
<reference evidence="7 8" key="1">
    <citation type="journal article" date="2017" name="Plant Biotechnol. J.">
        <title>A comprehensive draft genome sequence for lupin (Lupinus angustifolius), an emerging health food: insights into plant-microbe interactions and legume evolution.</title>
        <authorList>
            <person name="Hane J.K."/>
            <person name="Ming Y."/>
            <person name="Kamphuis L.G."/>
            <person name="Nelson M.N."/>
            <person name="Garg G."/>
            <person name="Atkins C.A."/>
            <person name="Bayer P.E."/>
            <person name="Bravo A."/>
            <person name="Bringans S."/>
            <person name="Cannon S."/>
            <person name="Edwards D."/>
            <person name="Foley R."/>
            <person name="Gao L.L."/>
            <person name="Harrison M.J."/>
            <person name="Huang W."/>
            <person name="Hurgobin B."/>
            <person name="Li S."/>
            <person name="Liu C.W."/>
            <person name="McGrath A."/>
            <person name="Morahan G."/>
            <person name="Murray J."/>
            <person name="Weller J."/>
            <person name="Jian J."/>
            <person name="Singh K.B."/>
        </authorList>
    </citation>
    <scope>NUCLEOTIDE SEQUENCE [LARGE SCALE GENOMIC DNA]</scope>
    <source>
        <strain evidence="8">cv. Tanjil</strain>
        <tissue evidence="7">Whole plant</tissue>
    </source>
</reference>
<dbReference type="GO" id="GO:0005634">
    <property type="term" value="C:nucleus"/>
    <property type="evidence" value="ECO:0007669"/>
    <property type="project" value="UniProtKB-SubCell"/>
</dbReference>
<dbReference type="InterPro" id="IPR002100">
    <property type="entry name" value="TF_MADSbox"/>
</dbReference>
<feature type="domain" description="MADS-box" evidence="6">
    <location>
        <begin position="1"/>
        <end position="42"/>
    </location>
</feature>
<evidence type="ECO:0000256" key="5">
    <source>
        <dbReference type="ARBA" id="ARBA00023242"/>
    </source>
</evidence>
<dbReference type="InterPro" id="IPR036879">
    <property type="entry name" value="TF_MADSbox_sf"/>
</dbReference>
<evidence type="ECO:0000256" key="2">
    <source>
        <dbReference type="ARBA" id="ARBA00023015"/>
    </source>
</evidence>
<dbReference type="KEGG" id="lang:109328082"/>
<keyword evidence="4" id="KW-0804">Transcription</keyword>
<sequence>MGRSRLTLKRIANDASRKTTFKQRRDVLLNKMQELSKLCNAEEGEAAKACLIVYNINGGDPQLVTWPENLKADHSLIQKYENEKNEEPPVMFGIQDYFKNKKDKVEADISKVRKEILKIQYPTSHPCLNSLGDEQIRNFIAVLDAKSKACNERMNMLKWQHQVEVINSAQTSSAALNSSQVNFTPNNFQTQLIPTPMKPFDDDSNHIASTMKHDMGSHSQVLHIDPNPMQLMANDNGVIDSANQIGLPLDRAIQLGSPNPVGVPVDCTEPSNPAIDSTNQLDELDWGSLFDGLIDGDFDIDFMNF</sequence>
<evidence type="ECO:0000256" key="3">
    <source>
        <dbReference type="ARBA" id="ARBA00023125"/>
    </source>
</evidence>
<proteinExistence type="predicted"/>
<evidence type="ECO:0000313" key="8">
    <source>
        <dbReference type="Proteomes" id="UP000188354"/>
    </source>
</evidence>
<dbReference type="GO" id="GO:0046983">
    <property type="term" value="F:protein dimerization activity"/>
    <property type="evidence" value="ECO:0007669"/>
    <property type="project" value="InterPro"/>
</dbReference>
<keyword evidence="2" id="KW-0805">Transcription regulation</keyword>
<organism evidence="7 8">
    <name type="scientific">Lupinus angustifolius</name>
    <name type="common">Narrow-leaved blue lupine</name>
    <dbReference type="NCBI Taxonomy" id="3871"/>
    <lineage>
        <taxon>Eukaryota</taxon>
        <taxon>Viridiplantae</taxon>
        <taxon>Streptophyta</taxon>
        <taxon>Embryophyta</taxon>
        <taxon>Tracheophyta</taxon>
        <taxon>Spermatophyta</taxon>
        <taxon>Magnoliopsida</taxon>
        <taxon>eudicotyledons</taxon>
        <taxon>Gunneridae</taxon>
        <taxon>Pentapetalae</taxon>
        <taxon>rosids</taxon>
        <taxon>fabids</taxon>
        <taxon>Fabales</taxon>
        <taxon>Fabaceae</taxon>
        <taxon>Papilionoideae</taxon>
        <taxon>50 kb inversion clade</taxon>
        <taxon>genistoids sensu lato</taxon>
        <taxon>core genistoids</taxon>
        <taxon>Genisteae</taxon>
        <taxon>Lupinus</taxon>
    </lineage>
</organism>
<dbReference type="SUPFAM" id="SSF55455">
    <property type="entry name" value="SRF-like"/>
    <property type="match status" value="1"/>
</dbReference>
<protein>
    <recommendedName>
        <fullName evidence="6">MADS-box domain-containing protein</fullName>
    </recommendedName>
</protein>
<dbReference type="OrthoDB" id="601557at2759"/>
<dbReference type="Proteomes" id="UP000188354">
    <property type="component" value="Chromosome LG15"/>
</dbReference>
<dbReference type="PROSITE" id="PS50066">
    <property type="entry name" value="MADS_BOX_2"/>
    <property type="match status" value="1"/>
</dbReference>
<evidence type="ECO:0000256" key="4">
    <source>
        <dbReference type="ARBA" id="ARBA00023163"/>
    </source>
</evidence>
<accession>A0A4P1QXM8</accession>
<dbReference type="STRING" id="3871.A0A4P1QXM8"/>
<dbReference type="Pfam" id="PF00319">
    <property type="entry name" value="SRF-TF"/>
    <property type="match status" value="1"/>
</dbReference>
<evidence type="ECO:0000313" key="7">
    <source>
        <dbReference type="EMBL" id="OIV97286.1"/>
    </source>
</evidence>
<dbReference type="PRINTS" id="PR00404">
    <property type="entry name" value="MADSDOMAIN"/>
</dbReference>
<keyword evidence="8" id="KW-1185">Reference proteome</keyword>
<dbReference type="EMBL" id="CM007375">
    <property type="protein sequence ID" value="OIV97286.1"/>
    <property type="molecule type" value="Genomic_DNA"/>
</dbReference>
<dbReference type="AlphaFoldDB" id="A0A4P1QXM8"/>
<dbReference type="SMART" id="SM00432">
    <property type="entry name" value="MADS"/>
    <property type="match status" value="1"/>
</dbReference>